<evidence type="ECO:0000256" key="2">
    <source>
        <dbReference type="ARBA" id="ARBA00022475"/>
    </source>
</evidence>
<dbReference type="Pfam" id="PF00015">
    <property type="entry name" value="MCPsignal"/>
    <property type="match status" value="1"/>
</dbReference>
<proteinExistence type="inferred from homology"/>
<keyword evidence="2" id="KW-1003">Cell membrane</keyword>
<dbReference type="KEGG" id="cis:CINS_0130"/>
<dbReference type="PROSITE" id="PS50111">
    <property type="entry name" value="CHEMOTAXIS_TRANSDUC_2"/>
    <property type="match status" value="1"/>
</dbReference>
<dbReference type="SMART" id="SM00283">
    <property type="entry name" value="MA"/>
    <property type="match status" value="1"/>
</dbReference>
<dbReference type="InterPro" id="IPR029151">
    <property type="entry name" value="Sensor-like_sf"/>
</dbReference>
<dbReference type="EMBL" id="CP007770">
    <property type="protein sequence ID" value="AJC87135.1"/>
    <property type="molecule type" value="Genomic_DNA"/>
</dbReference>
<keyword evidence="4 10" id="KW-0812">Transmembrane</keyword>
<keyword evidence="5 10" id="KW-1133">Transmembrane helix</keyword>
<dbReference type="CDD" id="cd12913">
    <property type="entry name" value="PDC1_MCP_like"/>
    <property type="match status" value="1"/>
</dbReference>
<dbReference type="GO" id="GO:0005886">
    <property type="term" value="C:plasma membrane"/>
    <property type="evidence" value="ECO:0007669"/>
    <property type="project" value="UniProtKB-SubCell"/>
</dbReference>
<dbReference type="PANTHER" id="PTHR32089:SF112">
    <property type="entry name" value="LYSOZYME-LIKE PROTEIN-RELATED"/>
    <property type="match status" value="1"/>
</dbReference>
<comment type="similarity">
    <text evidence="8">Belongs to the methyl-accepting chemotaxis (MCP) protein family.</text>
</comment>
<evidence type="ECO:0000256" key="1">
    <source>
        <dbReference type="ARBA" id="ARBA00004651"/>
    </source>
</evidence>
<dbReference type="HOGENOM" id="CLU_000445_107_30_7"/>
<feature type="transmembrane region" description="Helical" evidence="10">
    <location>
        <begin position="291"/>
        <end position="309"/>
    </location>
</feature>
<evidence type="ECO:0000256" key="4">
    <source>
        <dbReference type="ARBA" id="ARBA00022692"/>
    </source>
</evidence>
<dbReference type="Proteomes" id="UP000031163">
    <property type="component" value="Chromosome"/>
</dbReference>
<keyword evidence="3" id="KW-0145">Chemotaxis</keyword>
<evidence type="ECO:0000256" key="8">
    <source>
        <dbReference type="ARBA" id="ARBA00029447"/>
    </source>
</evidence>
<reference evidence="13 14" key="1">
    <citation type="journal article" date="2014" name="Genome Biol. Evol.">
        <title>Comparative Genomics of the Campylobacter lari Group.</title>
        <authorList>
            <person name="Miller W.G."/>
            <person name="Yee E."/>
            <person name="Chapman M.H."/>
            <person name="Smith T.P."/>
            <person name="Bono J.L."/>
            <person name="Huynh S."/>
            <person name="Parker C.T."/>
            <person name="Vandamme P."/>
            <person name="Luong K."/>
            <person name="Korlach J."/>
        </authorList>
    </citation>
    <scope>NUCLEOTIDE SEQUENCE [LARGE SCALE GENOMIC DNA]</scope>
    <source>
        <strain evidence="13 14">NCTC 12927</strain>
    </source>
</reference>
<feature type="domain" description="Methyl-accepting transducer" evidence="11">
    <location>
        <begin position="458"/>
        <end position="658"/>
    </location>
</feature>
<dbReference type="Gene3D" id="1.10.287.950">
    <property type="entry name" value="Methyl-accepting chemotaxis protein"/>
    <property type="match status" value="1"/>
</dbReference>
<dbReference type="InterPro" id="IPR004089">
    <property type="entry name" value="MCPsignal_dom"/>
</dbReference>
<protein>
    <submittedName>
        <fullName evidence="13">Cache sensor-containing MCP-domain signal transduction protein</fullName>
    </submittedName>
</protein>
<evidence type="ECO:0000259" key="12">
    <source>
        <dbReference type="PROSITE" id="PS50885"/>
    </source>
</evidence>
<evidence type="ECO:0000313" key="13">
    <source>
        <dbReference type="EMBL" id="AJC87135.1"/>
    </source>
</evidence>
<evidence type="ECO:0000313" key="14">
    <source>
        <dbReference type="Proteomes" id="UP000031163"/>
    </source>
</evidence>
<dbReference type="SUPFAM" id="SSF103190">
    <property type="entry name" value="Sensory domain-like"/>
    <property type="match status" value="1"/>
</dbReference>
<dbReference type="STRING" id="1031564.CINS_0130"/>
<dbReference type="Pfam" id="PF02743">
    <property type="entry name" value="dCache_1"/>
    <property type="match status" value="1"/>
</dbReference>
<dbReference type="Gene3D" id="3.30.450.20">
    <property type="entry name" value="PAS domain"/>
    <property type="match status" value="2"/>
</dbReference>
<comment type="subcellular location">
    <subcellularLocation>
        <location evidence="1">Cell membrane</location>
        <topology evidence="1">Multi-pass membrane protein</topology>
    </subcellularLocation>
</comment>
<feature type="transmembrane region" description="Helical" evidence="10">
    <location>
        <begin position="12"/>
        <end position="32"/>
    </location>
</feature>
<organism evidence="13 14">
    <name type="scientific">Campylobacter insulaenigrae NCTC 12927</name>
    <dbReference type="NCBI Taxonomy" id="1031564"/>
    <lineage>
        <taxon>Bacteria</taxon>
        <taxon>Pseudomonadati</taxon>
        <taxon>Campylobacterota</taxon>
        <taxon>Epsilonproteobacteria</taxon>
        <taxon>Campylobacterales</taxon>
        <taxon>Campylobacteraceae</taxon>
        <taxon>Campylobacter</taxon>
    </lineage>
</organism>
<keyword evidence="6 10" id="KW-0472">Membrane</keyword>
<evidence type="ECO:0000256" key="6">
    <source>
        <dbReference type="ARBA" id="ARBA00023136"/>
    </source>
</evidence>
<feature type="domain" description="HAMP" evidence="12">
    <location>
        <begin position="377"/>
        <end position="420"/>
    </location>
</feature>
<name>A0A0A8H025_9BACT</name>
<evidence type="ECO:0000256" key="9">
    <source>
        <dbReference type="PROSITE-ProRule" id="PRU00284"/>
    </source>
</evidence>
<evidence type="ECO:0000256" key="5">
    <source>
        <dbReference type="ARBA" id="ARBA00022989"/>
    </source>
</evidence>
<accession>A0A0A8H025</accession>
<evidence type="ECO:0000256" key="7">
    <source>
        <dbReference type="ARBA" id="ARBA00023224"/>
    </source>
</evidence>
<dbReference type="PANTHER" id="PTHR32089">
    <property type="entry name" value="METHYL-ACCEPTING CHEMOTAXIS PROTEIN MCPB"/>
    <property type="match status" value="1"/>
</dbReference>
<gene>
    <name evidence="13" type="ORF">CINS_0130</name>
</gene>
<evidence type="ECO:0000256" key="3">
    <source>
        <dbReference type="ARBA" id="ARBA00022500"/>
    </source>
</evidence>
<dbReference type="GO" id="GO:0006935">
    <property type="term" value="P:chemotaxis"/>
    <property type="evidence" value="ECO:0007669"/>
    <property type="project" value="UniProtKB-KW"/>
</dbReference>
<dbReference type="AlphaFoldDB" id="A0A0A8H025"/>
<dbReference type="SUPFAM" id="SSF58104">
    <property type="entry name" value="Methyl-accepting chemotaxis protein (MCP) signaling domain"/>
    <property type="match status" value="1"/>
</dbReference>
<keyword evidence="7 9" id="KW-0807">Transducer</keyword>
<dbReference type="GO" id="GO:0007165">
    <property type="term" value="P:signal transduction"/>
    <property type="evidence" value="ECO:0007669"/>
    <property type="project" value="UniProtKB-KW"/>
</dbReference>
<dbReference type="PROSITE" id="PS50885">
    <property type="entry name" value="HAMP"/>
    <property type="match status" value="1"/>
</dbReference>
<evidence type="ECO:0000256" key="10">
    <source>
        <dbReference type="SAM" id="Phobius"/>
    </source>
</evidence>
<dbReference type="InterPro" id="IPR033479">
    <property type="entry name" value="dCache_1"/>
</dbReference>
<sequence length="658" mass="72399">MRQKIRGLANKLTFLIAFCIVAILIVTNIVSYSSSKNDSNTFINKQQLLSLDDSLKFFEIYKENRSNAMIELSKEIAQHQDNEEDIYNILKFFKEISGFDSAFFALHSTKKTYLFNGTYLDLSKKFDVTTRPWYANALKENKLITTEPYVSKSTGNTAIGYGIPVLNNQGQIIGVVGGEYNLKKFSNDILTVGITKEIQSGVYKNDGTILFSLDTDSILTKTAFSTNIANTIHNDPTLIDQKAMFFKATDDNNIEYQVTCSKTSDPSLRICNFSPNTIYTESANKTLIKQALVGIIAIILALIIIKFVINFSLSPLQKIQTGLNSFFDFINHKTKDSAMINVNTNDEFGAMALAINENITKTKNALEQDGLAVEQSVETAKEIESGNLTARITAIPANPQLIELKNVLNKMLSVLEAKVGSNMNEINRVFDSYKALDFTTEVKNAKGEVEVTTNVLGQEIVQMLRQSSEFANLLATESGKLQSAVRELTDSSSSQASSLEETAAALEEITSSMQNVSSKTSEVIAQSEEIKNVTSIIGDIADQINLLALNAAIEAARAGEHGRGFAVVADEVRNLAERTQKSLGEIEANTNILVQSINEMGESIKEQTTGITQINDAVAQIDHVTQENLKIAKDSSVISENVNQIAHDILEDAGKKKF</sequence>
<dbReference type="InterPro" id="IPR003660">
    <property type="entry name" value="HAMP_dom"/>
</dbReference>
<evidence type="ECO:0000259" key="11">
    <source>
        <dbReference type="PROSITE" id="PS50111"/>
    </source>
</evidence>